<gene>
    <name evidence="1" type="ORF">RIF29_24957</name>
</gene>
<dbReference type="AlphaFoldDB" id="A0AAN9EKN1"/>
<protein>
    <submittedName>
        <fullName evidence="1">Uncharacterized protein</fullName>
    </submittedName>
</protein>
<organism evidence="1 2">
    <name type="scientific">Crotalaria pallida</name>
    <name type="common">Smooth rattlebox</name>
    <name type="synonym">Crotalaria striata</name>
    <dbReference type="NCBI Taxonomy" id="3830"/>
    <lineage>
        <taxon>Eukaryota</taxon>
        <taxon>Viridiplantae</taxon>
        <taxon>Streptophyta</taxon>
        <taxon>Embryophyta</taxon>
        <taxon>Tracheophyta</taxon>
        <taxon>Spermatophyta</taxon>
        <taxon>Magnoliopsida</taxon>
        <taxon>eudicotyledons</taxon>
        <taxon>Gunneridae</taxon>
        <taxon>Pentapetalae</taxon>
        <taxon>rosids</taxon>
        <taxon>fabids</taxon>
        <taxon>Fabales</taxon>
        <taxon>Fabaceae</taxon>
        <taxon>Papilionoideae</taxon>
        <taxon>50 kb inversion clade</taxon>
        <taxon>genistoids sensu lato</taxon>
        <taxon>core genistoids</taxon>
        <taxon>Crotalarieae</taxon>
        <taxon>Crotalaria</taxon>
    </lineage>
</organism>
<reference evidence="1 2" key="1">
    <citation type="submission" date="2024-01" db="EMBL/GenBank/DDBJ databases">
        <title>The genomes of 5 underutilized Papilionoideae crops provide insights into root nodulation and disease resistanc.</title>
        <authorList>
            <person name="Yuan L."/>
        </authorList>
    </citation>
    <scope>NUCLEOTIDE SEQUENCE [LARGE SCALE GENOMIC DNA]</scope>
    <source>
        <strain evidence="1">ZHUSHIDOU_FW_LH</strain>
        <tissue evidence="1">Leaf</tissue>
    </source>
</reference>
<evidence type="ECO:0000313" key="2">
    <source>
        <dbReference type="Proteomes" id="UP001372338"/>
    </source>
</evidence>
<dbReference type="Proteomes" id="UP001372338">
    <property type="component" value="Unassembled WGS sequence"/>
</dbReference>
<evidence type="ECO:0000313" key="1">
    <source>
        <dbReference type="EMBL" id="KAK7259352.1"/>
    </source>
</evidence>
<keyword evidence="2" id="KW-1185">Reference proteome</keyword>
<sequence length="67" mass="7503">MFDDAVLNKAMYSPIMPSVEASDIKTRAHRPNNPIVRVMDARSSANIADIEDLIPLQESHGCPYKFN</sequence>
<accession>A0AAN9EKN1</accession>
<proteinExistence type="predicted"/>
<name>A0AAN9EKN1_CROPI</name>
<comment type="caution">
    <text evidence="1">The sequence shown here is derived from an EMBL/GenBank/DDBJ whole genome shotgun (WGS) entry which is preliminary data.</text>
</comment>
<dbReference type="EMBL" id="JAYWIO010000005">
    <property type="protein sequence ID" value="KAK7259352.1"/>
    <property type="molecule type" value="Genomic_DNA"/>
</dbReference>